<accession>A0ABU2B9G6</accession>
<comment type="caution">
    <text evidence="4">The sequence shown here is derived from an EMBL/GenBank/DDBJ whole genome shotgun (WGS) entry which is preliminary data.</text>
</comment>
<dbReference type="Proteomes" id="UP001183619">
    <property type="component" value="Unassembled WGS sequence"/>
</dbReference>
<dbReference type="RefSeq" id="WP_277105370.1">
    <property type="nucleotide sequence ID" value="NZ_BAAAJS010000081.1"/>
</dbReference>
<reference evidence="4 5" key="1">
    <citation type="submission" date="2023-07" db="EMBL/GenBank/DDBJ databases">
        <title>Sequencing the genomes of 1000 actinobacteria strains.</title>
        <authorList>
            <person name="Klenk H.-P."/>
        </authorList>
    </citation>
    <scope>NUCLEOTIDE SEQUENCE [LARGE SCALE GENOMIC DNA]</scope>
    <source>
        <strain evidence="4 5">DSM 44508</strain>
    </source>
</reference>
<sequence length="326" mass="35598">MQLKTTMTSHPPAVILDCDTGIDDSLALVYLAALHHAGEITLKAVTTTAGNVDAHQCALNSRHILNLLNLPEIPVAVGQPHPLIVELTTTPETHGDTGLGYYHAPTAGLELYPDWRELWRHNLTNTTHLIVTGPATNLATWLRGGTWPAHLTLMGGAYLYPGNTTPTAEWNSWVDPHAAKEVFAAAEASAPITVCSLGVTEQMLITPEILDTLIAELGTSRAVEFLPDALRFYFEFHQAQGEGYQAQIHDLLTCMIALGTIEVEHTDVSIDVEAESELLRGTTIADFKNHWGRPTSARLITNANIEQAHLELLRAIQVLAKHNTVR</sequence>
<dbReference type="GO" id="GO:0008477">
    <property type="term" value="F:purine nucleosidase activity"/>
    <property type="evidence" value="ECO:0007669"/>
    <property type="project" value="UniProtKB-EC"/>
</dbReference>
<name>A0ABU2B9G6_9CORY</name>
<dbReference type="EC" id="3.2.2.1" evidence="4"/>
<dbReference type="InterPro" id="IPR036452">
    <property type="entry name" value="Ribo_hydro-like"/>
</dbReference>
<proteinExistence type="predicted"/>
<dbReference type="Pfam" id="PF01156">
    <property type="entry name" value="IU_nuc_hydro"/>
    <property type="match status" value="1"/>
</dbReference>
<dbReference type="PANTHER" id="PTHR12304">
    <property type="entry name" value="INOSINE-URIDINE PREFERRING NUCLEOSIDE HYDROLASE"/>
    <property type="match status" value="1"/>
</dbReference>
<evidence type="ECO:0000256" key="1">
    <source>
        <dbReference type="ARBA" id="ARBA00022801"/>
    </source>
</evidence>
<protein>
    <submittedName>
        <fullName evidence="4">Purine nucleosidase</fullName>
        <ecNumber evidence="4">3.2.2.1</ecNumber>
    </submittedName>
</protein>
<organism evidence="4 5">
    <name type="scientific">Corynebacterium felinum</name>
    <dbReference type="NCBI Taxonomy" id="131318"/>
    <lineage>
        <taxon>Bacteria</taxon>
        <taxon>Bacillati</taxon>
        <taxon>Actinomycetota</taxon>
        <taxon>Actinomycetes</taxon>
        <taxon>Mycobacteriales</taxon>
        <taxon>Corynebacteriaceae</taxon>
        <taxon>Corynebacterium</taxon>
    </lineage>
</organism>
<keyword evidence="1 4" id="KW-0378">Hydrolase</keyword>
<dbReference type="Gene3D" id="3.90.245.10">
    <property type="entry name" value="Ribonucleoside hydrolase-like"/>
    <property type="match status" value="1"/>
</dbReference>
<gene>
    <name evidence="4" type="ORF">J2S37_001807</name>
</gene>
<evidence type="ECO:0000259" key="3">
    <source>
        <dbReference type="Pfam" id="PF01156"/>
    </source>
</evidence>
<evidence type="ECO:0000313" key="5">
    <source>
        <dbReference type="Proteomes" id="UP001183619"/>
    </source>
</evidence>
<evidence type="ECO:0000256" key="2">
    <source>
        <dbReference type="ARBA" id="ARBA00023295"/>
    </source>
</evidence>
<evidence type="ECO:0000313" key="4">
    <source>
        <dbReference type="EMBL" id="MDR7355269.1"/>
    </source>
</evidence>
<feature type="domain" description="Inosine/uridine-preferring nucleoside hydrolase" evidence="3">
    <location>
        <begin position="14"/>
        <end position="307"/>
    </location>
</feature>
<dbReference type="InterPro" id="IPR001910">
    <property type="entry name" value="Inosine/uridine_hydrolase_dom"/>
</dbReference>
<keyword evidence="2 4" id="KW-0326">Glycosidase</keyword>
<dbReference type="InterPro" id="IPR023186">
    <property type="entry name" value="IUNH"/>
</dbReference>
<dbReference type="PANTHER" id="PTHR12304:SF4">
    <property type="entry name" value="URIDINE NUCLEOSIDASE"/>
    <property type="match status" value="1"/>
</dbReference>
<dbReference type="SUPFAM" id="SSF53590">
    <property type="entry name" value="Nucleoside hydrolase"/>
    <property type="match status" value="1"/>
</dbReference>
<keyword evidence="5" id="KW-1185">Reference proteome</keyword>
<dbReference type="EMBL" id="JAVDYF010000001">
    <property type="protein sequence ID" value="MDR7355269.1"/>
    <property type="molecule type" value="Genomic_DNA"/>
</dbReference>